<organism evidence="1 2">
    <name type="scientific">Clavibacter michiganensis</name>
    <dbReference type="NCBI Taxonomy" id="28447"/>
    <lineage>
        <taxon>Bacteria</taxon>
        <taxon>Bacillati</taxon>
        <taxon>Actinomycetota</taxon>
        <taxon>Actinomycetes</taxon>
        <taxon>Micrococcales</taxon>
        <taxon>Microbacteriaceae</taxon>
        <taxon>Clavibacter</taxon>
    </lineage>
</organism>
<dbReference type="Proteomes" id="UP000239241">
    <property type="component" value="Unassembled WGS sequence"/>
</dbReference>
<protein>
    <recommendedName>
        <fullName evidence="3">CopG family transcriptional regulator</fullName>
    </recommendedName>
</protein>
<evidence type="ECO:0008006" key="3">
    <source>
        <dbReference type="Google" id="ProtNLM"/>
    </source>
</evidence>
<reference evidence="1 2" key="1">
    <citation type="submission" date="2018-02" db="EMBL/GenBank/DDBJ databases">
        <title>Bacteriophage NCPPB3778 and a type I-E CRISPR drive the evolution of the US Biological Select Agent, Rathayibacter toxicus.</title>
        <authorList>
            <person name="Davis E.W.II."/>
            <person name="Tabima J.F."/>
            <person name="Weisberg A.J."/>
            <person name="Lopes L.D."/>
            <person name="Wiseman M.S."/>
            <person name="Wiseman M.S."/>
            <person name="Pupko T."/>
            <person name="Belcher M.S."/>
            <person name="Sechler A.J."/>
            <person name="Tancos M.A."/>
            <person name="Schroeder B.K."/>
            <person name="Murray T.D."/>
            <person name="Luster D.G."/>
            <person name="Schneider W.L."/>
            <person name="Rogers E."/>
            <person name="Andreote F.D."/>
            <person name="Grunwald N.J."/>
            <person name="Putnam M.L."/>
            <person name="Chang J.H."/>
        </authorList>
    </citation>
    <scope>NUCLEOTIDE SEQUENCE [LARGE SCALE GENOMIC DNA]</scope>
    <source>
        <strain evidence="1 2">AY1B3</strain>
    </source>
</reference>
<dbReference type="AlphaFoldDB" id="A0A2S5VPF8"/>
<dbReference type="RefSeq" id="WP_104291205.1">
    <property type="nucleotide sequence ID" value="NZ_PSXY01000034.1"/>
</dbReference>
<accession>A0A2S5VPF8</accession>
<dbReference type="EMBL" id="PSXY01000034">
    <property type="protein sequence ID" value="PPF64721.1"/>
    <property type="molecule type" value="Genomic_DNA"/>
</dbReference>
<evidence type="ECO:0000313" key="1">
    <source>
        <dbReference type="EMBL" id="PPF64721.1"/>
    </source>
</evidence>
<comment type="caution">
    <text evidence="1">The sequence shown here is derived from an EMBL/GenBank/DDBJ whole genome shotgun (WGS) entry which is preliminary data.</text>
</comment>
<sequence length="66" mass="7324">MVDPVVPGWKIERSAKTRIESMARNANVSAAVMLELLAEHVELTDQGIPVWMPEKDRAGELPIEPT</sequence>
<proteinExistence type="predicted"/>
<name>A0A2S5VPF8_9MICO</name>
<gene>
    <name evidence="1" type="ORF">C5E16_14270</name>
</gene>
<evidence type="ECO:0000313" key="2">
    <source>
        <dbReference type="Proteomes" id="UP000239241"/>
    </source>
</evidence>